<accession>A0A969PRD9</accession>
<dbReference type="Proteomes" id="UP000752012">
    <property type="component" value="Unassembled WGS sequence"/>
</dbReference>
<dbReference type="EMBL" id="JAATHJ010000014">
    <property type="protein sequence ID" value="NJP37978.1"/>
    <property type="molecule type" value="Genomic_DNA"/>
</dbReference>
<name>A0A969PRD9_9BACI</name>
<organism evidence="1 2">
    <name type="scientific">Alkalicoccus luteus</name>
    <dbReference type="NCBI Taxonomy" id="1237094"/>
    <lineage>
        <taxon>Bacteria</taxon>
        <taxon>Bacillati</taxon>
        <taxon>Bacillota</taxon>
        <taxon>Bacilli</taxon>
        <taxon>Bacillales</taxon>
        <taxon>Bacillaceae</taxon>
        <taxon>Alkalicoccus</taxon>
    </lineage>
</organism>
<dbReference type="AlphaFoldDB" id="A0A969PRD9"/>
<gene>
    <name evidence="1" type="ORF">HCN83_10330</name>
</gene>
<keyword evidence="2" id="KW-1185">Reference proteome</keyword>
<evidence type="ECO:0000313" key="2">
    <source>
        <dbReference type="Proteomes" id="UP000752012"/>
    </source>
</evidence>
<comment type="caution">
    <text evidence="1">The sequence shown here is derived from an EMBL/GenBank/DDBJ whole genome shotgun (WGS) entry which is preliminary data.</text>
</comment>
<evidence type="ECO:0000313" key="1">
    <source>
        <dbReference type="EMBL" id="NJP37978.1"/>
    </source>
</evidence>
<protein>
    <submittedName>
        <fullName evidence="1">Uncharacterized protein</fullName>
    </submittedName>
</protein>
<reference evidence="1 2" key="1">
    <citation type="submission" date="2020-03" db="EMBL/GenBank/DDBJ databases">
        <title>Assessment of the enzymatic potential of alkaline-tolerant lipase obtained from Bacillus luteus H11 (technogenic soil) for the bioremediation of saline soils contaminated with petroleum substances.</title>
        <authorList>
            <person name="Kalwasinska A."/>
        </authorList>
    </citation>
    <scope>NUCLEOTIDE SEQUENCE [LARGE SCALE GENOMIC DNA]</scope>
    <source>
        <strain evidence="1 2">H11</strain>
    </source>
</reference>
<dbReference type="RefSeq" id="WP_168007005.1">
    <property type="nucleotide sequence ID" value="NZ_JAATHJ010000014.1"/>
</dbReference>
<sequence>MRNWIIAIVVIVVIGLLAAGATAAQPNGTFGMPWMTGGHGQMMNDDMMEDAEPGEMMQGGGMMNGRGHMMDEEYGRMMGERFGPMMYGDDWETHMEDADWEAFHEDMYERMEACHEANGGPQ</sequence>
<proteinExistence type="predicted"/>